<evidence type="ECO:0000256" key="1">
    <source>
        <dbReference type="SAM" id="Phobius"/>
    </source>
</evidence>
<proteinExistence type="predicted"/>
<accession>A0ABS1X6N4</accession>
<evidence type="ECO:0000313" key="2">
    <source>
        <dbReference type="EMBL" id="MBM0108886.1"/>
    </source>
</evidence>
<feature type="transmembrane region" description="Helical" evidence="1">
    <location>
        <begin position="84"/>
        <end position="105"/>
    </location>
</feature>
<keyword evidence="1" id="KW-0472">Membrane</keyword>
<feature type="transmembrane region" description="Helical" evidence="1">
    <location>
        <begin position="281"/>
        <end position="307"/>
    </location>
</feature>
<feature type="transmembrane region" description="Helical" evidence="1">
    <location>
        <begin position="319"/>
        <end position="338"/>
    </location>
</feature>
<sequence length="583" mass="64811">MNAGPIFARTRSFWLILPIAVVALALRVEDISFVEDSLFADDGYVFIKHANELGIRSVWAAYAGYHHLYIRIVALFARSLPLAITPYIFLFGAIVPFLSIVYVLTTRAERSGIDHHLIALLVIAIALQPIATACSFLYLTPSFFLLGTALAFYVCLPSHKPTSLLEGLFLVVASLSGPFSSVLIPVLAVRFAALRDWASRKAMYTIVPICGMIQAISIVVSPRISKSALDASTEHWLHALGSSILFGATNRITCATAVLFWCVTLLSFVRWILVRRRLDPAIWISPTLAAVAAIVMLFVIAMASGYAAISDLNPMNDIFARYFIFPYSLIFYIAFVCAKDDMVLKLTTTCLTSAICAANFLTIPQVNAPSTADVFSRAHLQWTAYAKFQKLKPDLVIPINPQWPLYPPLWTAQRIEDDEGELGSGDGAYIRLTSKETKYGEAGLEYLRESAPSAKLALGPIYFDIRDYCVTSNYIALEIKIWRRDMGWAKISWGTPGSFESRKSLERFYLEGYSLMQFAFRRARSDYLIRLDPAGGVPNSGALRFLNQPDIKSFFSRFGTIAPNQIDPGGEAKIEEARLFCLD</sequence>
<dbReference type="Proteomes" id="UP000661077">
    <property type="component" value="Unassembled WGS sequence"/>
</dbReference>
<feature type="transmembrane region" description="Helical" evidence="1">
    <location>
        <begin position="168"/>
        <end position="192"/>
    </location>
</feature>
<evidence type="ECO:0000313" key="3">
    <source>
        <dbReference type="Proteomes" id="UP000661077"/>
    </source>
</evidence>
<protein>
    <submittedName>
        <fullName evidence="2">Uncharacterized protein</fullName>
    </submittedName>
</protein>
<gene>
    <name evidence="2" type="ORF">JM946_29500</name>
</gene>
<keyword evidence="3" id="KW-1185">Reference proteome</keyword>
<feature type="transmembrane region" description="Helical" evidence="1">
    <location>
        <begin position="204"/>
        <end position="224"/>
    </location>
</feature>
<feature type="transmembrane region" description="Helical" evidence="1">
    <location>
        <begin position="12"/>
        <end position="28"/>
    </location>
</feature>
<dbReference type="EMBL" id="JAEVLS010000011">
    <property type="protein sequence ID" value="MBM0108886.1"/>
    <property type="molecule type" value="Genomic_DNA"/>
</dbReference>
<feature type="transmembrane region" description="Helical" evidence="1">
    <location>
        <begin position="117"/>
        <end position="139"/>
    </location>
</feature>
<name>A0ABS1X6N4_9GAMM</name>
<feature type="transmembrane region" description="Helical" evidence="1">
    <location>
        <begin position="244"/>
        <end position="269"/>
    </location>
</feature>
<comment type="caution">
    <text evidence="2">The sequence shown here is derived from an EMBL/GenBank/DDBJ whole genome shotgun (WGS) entry which is preliminary data.</text>
</comment>
<keyword evidence="1" id="KW-1133">Transmembrane helix</keyword>
<keyword evidence="1" id="KW-0812">Transmembrane</keyword>
<reference evidence="2 3" key="1">
    <citation type="journal article" date="2021" name="Int. J. Syst. Evol. Microbiol.">
        <title>Steroidobacter gossypii sp. nov., isolated from soil of cotton cropping field.</title>
        <authorList>
            <person name="Huang R."/>
            <person name="Yang S."/>
            <person name="Zhen C."/>
            <person name="Liu W."/>
        </authorList>
    </citation>
    <scope>NUCLEOTIDE SEQUENCE [LARGE SCALE GENOMIC DNA]</scope>
    <source>
        <strain evidence="2 3">S1-65</strain>
    </source>
</reference>
<organism evidence="2 3">
    <name type="scientific">Steroidobacter gossypii</name>
    <dbReference type="NCBI Taxonomy" id="2805490"/>
    <lineage>
        <taxon>Bacteria</taxon>
        <taxon>Pseudomonadati</taxon>
        <taxon>Pseudomonadota</taxon>
        <taxon>Gammaproteobacteria</taxon>
        <taxon>Steroidobacterales</taxon>
        <taxon>Steroidobacteraceae</taxon>
        <taxon>Steroidobacter</taxon>
    </lineage>
</organism>